<feature type="signal peptide" evidence="1">
    <location>
        <begin position="1"/>
        <end position="21"/>
    </location>
</feature>
<dbReference type="Proteomes" id="UP000654367">
    <property type="component" value="Unassembled WGS sequence"/>
</dbReference>
<dbReference type="EMBL" id="BMQV01000033">
    <property type="protein sequence ID" value="GGP61017.1"/>
    <property type="molecule type" value="Genomic_DNA"/>
</dbReference>
<name>A0ABQ2Q822_9GAMM</name>
<keyword evidence="1" id="KW-0732">Signal</keyword>
<gene>
    <name evidence="2" type="ORF">GCM10009409_28630</name>
</gene>
<proteinExistence type="predicted"/>
<evidence type="ECO:0000313" key="2">
    <source>
        <dbReference type="EMBL" id="GGP61017.1"/>
    </source>
</evidence>
<dbReference type="RefSeq" id="WP_188921554.1">
    <property type="nucleotide sequence ID" value="NZ_BMQV01000033.1"/>
</dbReference>
<sequence>MAKLIGIITIISLWLSASVYAADAQHCVSLDDNWGNSCGSPDSLQIKVKNGCSQTIYVKMCIEKKNGKWSCGSDSTLAPGRTNTGFYTCHATSRYKWSACTGGYKECGFKNL</sequence>
<evidence type="ECO:0000313" key="3">
    <source>
        <dbReference type="Proteomes" id="UP000654367"/>
    </source>
</evidence>
<comment type="caution">
    <text evidence="2">The sequence shown here is derived from an EMBL/GenBank/DDBJ whole genome shotgun (WGS) entry which is preliminary data.</text>
</comment>
<accession>A0ABQ2Q822</accession>
<organism evidence="2 3">
    <name type="scientific">Shewanella saliphila</name>
    <dbReference type="NCBI Taxonomy" id="2282698"/>
    <lineage>
        <taxon>Bacteria</taxon>
        <taxon>Pseudomonadati</taxon>
        <taxon>Pseudomonadota</taxon>
        <taxon>Gammaproteobacteria</taxon>
        <taxon>Alteromonadales</taxon>
        <taxon>Shewanellaceae</taxon>
        <taxon>Shewanella</taxon>
    </lineage>
</organism>
<evidence type="ECO:0000256" key="1">
    <source>
        <dbReference type="SAM" id="SignalP"/>
    </source>
</evidence>
<protein>
    <submittedName>
        <fullName evidence="2">Uncharacterized protein</fullName>
    </submittedName>
</protein>
<reference evidence="3" key="1">
    <citation type="journal article" date="2019" name="Int. J. Syst. Evol. Microbiol.">
        <title>The Global Catalogue of Microorganisms (GCM) 10K type strain sequencing project: providing services to taxonomists for standard genome sequencing and annotation.</title>
        <authorList>
            <consortium name="The Broad Institute Genomics Platform"/>
            <consortium name="The Broad Institute Genome Sequencing Center for Infectious Disease"/>
            <person name="Wu L."/>
            <person name="Ma J."/>
        </authorList>
    </citation>
    <scope>NUCLEOTIDE SEQUENCE [LARGE SCALE GENOMIC DNA]</scope>
    <source>
        <strain evidence="3">JCM 32304</strain>
    </source>
</reference>
<feature type="chain" id="PRO_5045236632" evidence="1">
    <location>
        <begin position="22"/>
        <end position="112"/>
    </location>
</feature>
<keyword evidence="3" id="KW-1185">Reference proteome</keyword>